<protein>
    <submittedName>
        <fullName evidence="6">LysR family transcriptional regulator</fullName>
    </submittedName>
</protein>
<dbReference type="GO" id="GO:0003700">
    <property type="term" value="F:DNA-binding transcription factor activity"/>
    <property type="evidence" value="ECO:0007669"/>
    <property type="project" value="InterPro"/>
</dbReference>
<dbReference type="Pfam" id="PF03466">
    <property type="entry name" value="LysR_substrate"/>
    <property type="match status" value="1"/>
</dbReference>
<dbReference type="PROSITE" id="PS50931">
    <property type="entry name" value="HTH_LYSR"/>
    <property type="match status" value="1"/>
</dbReference>
<dbReference type="AlphaFoldDB" id="A0A5R9A6S7"/>
<dbReference type="CDD" id="cd08423">
    <property type="entry name" value="PBP2_LTTR_like_6"/>
    <property type="match status" value="1"/>
</dbReference>
<dbReference type="SUPFAM" id="SSF46785">
    <property type="entry name" value="Winged helix' DNA-binding domain"/>
    <property type="match status" value="1"/>
</dbReference>
<dbReference type="InterPro" id="IPR000847">
    <property type="entry name" value="LysR_HTH_N"/>
</dbReference>
<dbReference type="EMBL" id="VAWA01000010">
    <property type="protein sequence ID" value="TLP74422.1"/>
    <property type="molecule type" value="Genomic_DNA"/>
</dbReference>
<reference evidence="6 7" key="1">
    <citation type="submission" date="2019-05" db="EMBL/GenBank/DDBJ databases">
        <title>Nesterenkonia sp. GY239, isolated from the Southern Atlantic Ocean.</title>
        <authorList>
            <person name="Zhang G."/>
        </authorList>
    </citation>
    <scope>NUCLEOTIDE SEQUENCE [LARGE SCALE GENOMIC DNA]</scope>
    <source>
        <strain evidence="6 7">GY239</strain>
    </source>
</reference>
<organism evidence="6 7">
    <name type="scientific">Nesterenkonia sphaerica</name>
    <dbReference type="NCBI Taxonomy" id="1804988"/>
    <lineage>
        <taxon>Bacteria</taxon>
        <taxon>Bacillati</taxon>
        <taxon>Actinomycetota</taxon>
        <taxon>Actinomycetes</taxon>
        <taxon>Micrococcales</taxon>
        <taxon>Micrococcaceae</taxon>
        <taxon>Nesterenkonia</taxon>
    </lineage>
</organism>
<evidence type="ECO:0000256" key="2">
    <source>
        <dbReference type="ARBA" id="ARBA00023015"/>
    </source>
</evidence>
<dbReference type="PANTHER" id="PTHR30346">
    <property type="entry name" value="TRANSCRIPTIONAL DUAL REGULATOR HCAR-RELATED"/>
    <property type="match status" value="1"/>
</dbReference>
<dbReference type="Gene3D" id="3.40.190.10">
    <property type="entry name" value="Periplasmic binding protein-like II"/>
    <property type="match status" value="2"/>
</dbReference>
<comment type="similarity">
    <text evidence="1">Belongs to the LysR transcriptional regulatory family.</text>
</comment>
<gene>
    <name evidence="6" type="ORF">FEF27_08700</name>
</gene>
<proteinExistence type="inferred from homology"/>
<accession>A0A5R9A6S7</accession>
<evidence type="ECO:0000313" key="6">
    <source>
        <dbReference type="EMBL" id="TLP74422.1"/>
    </source>
</evidence>
<evidence type="ECO:0000259" key="5">
    <source>
        <dbReference type="PROSITE" id="PS50931"/>
    </source>
</evidence>
<dbReference type="InterPro" id="IPR036388">
    <property type="entry name" value="WH-like_DNA-bd_sf"/>
</dbReference>
<dbReference type="InterPro" id="IPR036390">
    <property type="entry name" value="WH_DNA-bd_sf"/>
</dbReference>
<dbReference type="SUPFAM" id="SSF53850">
    <property type="entry name" value="Periplasmic binding protein-like II"/>
    <property type="match status" value="1"/>
</dbReference>
<sequence>MYLECMLDRRIELLRMIAHLGTVTEAAHALYRSPSGVSRQIQELAKELGVELLQPEGRRVKLTPAGKALVEYADETHHRWEATRSRLTTTEEPAGSITLVAHPSAVTALIAPLLPQLAQEHPGVQLHVIEDQAPGSFHRLTTGEADLCLAVVEEGIPARGDSRFHQTDLGKEPIDALLPVGHQLAEKTTVSLRELADEAWVVPAPGQASHHEVMTACHAAGFTPTVVHYARDWAAVGALVHATGAVSLTSRFAPYHHPNTRQVALTGEPTPTRQLLLATRAGSENAPLIRLVAAQLEDCALS</sequence>
<keyword evidence="2" id="KW-0805">Transcription regulation</keyword>
<dbReference type="Gene3D" id="1.10.10.10">
    <property type="entry name" value="Winged helix-like DNA-binding domain superfamily/Winged helix DNA-binding domain"/>
    <property type="match status" value="1"/>
</dbReference>
<comment type="caution">
    <text evidence="6">The sequence shown here is derived from an EMBL/GenBank/DDBJ whole genome shotgun (WGS) entry which is preliminary data.</text>
</comment>
<dbReference type="PANTHER" id="PTHR30346:SF29">
    <property type="entry name" value="LYSR SUBSTRATE-BINDING"/>
    <property type="match status" value="1"/>
</dbReference>
<evidence type="ECO:0000256" key="1">
    <source>
        <dbReference type="ARBA" id="ARBA00009437"/>
    </source>
</evidence>
<name>A0A5R9A6S7_9MICC</name>
<feature type="domain" description="HTH lysR-type" evidence="5">
    <location>
        <begin position="6"/>
        <end position="63"/>
    </location>
</feature>
<evidence type="ECO:0000256" key="3">
    <source>
        <dbReference type="ARBA" id="ARBA00023125"/>
    </source>
</evidence>
<keyword evidence="7" id="KW-1185">Reference proteome</keyword>
<dbReference type="Proteomes" id="UP000306544">
    <property type="component" value="Unassembled WGS sequence"/>
</dbReference>
<dbReference type="OrthoDB" id="4131546at2"/>
<dbReference type="GO" id="GO:0003677">
    <property type="term" value="F:DNA binding"/>
    <property type="evidence" value="ECO:0007669"/>
    <property type="project" value="UniProtKB-KW"/>
</dbReference>
<dbReference type="InterPro" id="IPR005119">
    <property type="entry name" value="LysR_subst-bd"/>
</dbReference>
<dbReference type="Pfam" id="PF00126">
    <property type="entry name" value="HTH_1"/>
    <property type="match status" value="1"/>
</dbReference>
<keyword evidence="3" id="KW-0238">DNA-binding</keyword>
<evidence type="ECO:0000313" key="7">
    <source>
        <dbReference type="Proteomes" id="UP000306544"/>
    </source>
</evidence>
<dbReference type="GO" id="GO:0032993">
    <property type="term" value="C:protein-DNA complex"/>
    <property type="evidence" value="ECO:0007669"/>
    <property type="project" value="TreeGrafter"/>
</dbReference>
<evidence type="ECO:0000256" key="4">
    <source>
        <dbReference type="ARBA" id="ARBA00023163"/>
    </source>
</evidence>
<keyword evidence="4" id="KW-0804">Transcription</keyword>